<dbReference type="AlphaFoldDB" id="A0A3A9AEX3"/>
<dbReference type="Pfam" id="PF13489">
    <property type="entry name" value="Methyltransf_23"/>
    <property type="match status" value="1"/>
</dbReference>
<dbReference type="GO" id="GO:0008168">
    <property type="term" value="F:methyltransferase activity"/>
    <property type="evidence" value="ECO:0007669"/>
    <property type="project" value="UniProtKB-KW"/>
</dbReference>
<dbReference type="CDD" id="cd02440">
    <property type="entry name" value="AdoMet_MTases"/>
    <property type="match status" value="1"/>
</dbReference>
<protein>
    <submittedName>
        <fullName evidence="1">Class I SAM-dependent methyltransferase</fullName>
    </submittedName>
</protein>
<dbReference type="Proteomes" id="UP000280696">
    <property type="component" value="Unassembled WGS sequence"/>
</dbReference>
<evidence type="ECO:0000313" key="1">
    <source>
        <dbReference type="EMBL" id="RKI85881.1"/>
    </source>
</evidence>
<keyword evidence="1" id="KW-0808">Transferase</keyword>
<dbReference type="EMBL" id="RAYQ01000076">
    <property type="protein sequence ID" value="RKI85881.1"/>
    <property type="molecule type" value="Genomic_DNA"/>
</dbReference>
<evidence type="ECO:0000313" key="2">
    <source>
        <dbReference type="Proteomes" id="UP000280696"/>
    </source>
</evidence>
<comment type="caution">
    <text evidence="1">The sequence shown here is derived from an EMBL/GenBank/DDBJ whole genome shotgun (WGS) entry which is preliminary data.</text>
</comment>
<dbReference type="GO" id="GO:0032259">
    <property type="term" value="P:methylation"/>
    <property type="evidence" value="ECO:0007669"/>
    <property type="project" value="UniProtKB-KW"/>
</dbReference>
<sequence length="242" mass="27651">MEERAYVIEQNLAKTGVSGDYSLLDIGCGEGFLLQYFHDKGEKVKGIDIGSYALEHFHPALLSYFEKGDMETLLPAMAERGEIYDVVNVDRVLDMVDDIDVCLNRIKGIMAERSILVIKVANNYSNLQRMLLEKGEMKEEYWLDDPDHTGYFNREGMIARLEANGFECVDFYGDTFVDFQLVNPFSNYYEKPETGKAAHKTAVCIENMLHDISMERTVEIYRMLGDMGFGREIVGVFKKKAD</sequence>
<keyword evidence="1" id="KW-0489">Methyltransferase</keyword>
<keyword evidence="2" id="KW-1185">Reference proteome</keyword>
<reference evidence="1 2" key="1">
    <citation type="submission" date="2018-09" db="EMBL/GenBank/DDBJ databases">
        <title>Murine metabolic-syndrome-specific gut microbial biobank.</title>
        <authorList>
            <person name="Liu C."/>
        </authorList>
    </citation>
    <scope>NUCLEOTIDE SEQUENCE [LARGE SCALE GENOMIC DNA]</scope>
    <source>
        <strain evidence="1 2">0.1xD8-82</strain>
    </source>
</reference>
<organism evidence="1 2">
    <name type="scientific">Parablautia intestinalis</name>
    <dbReference type="NCBI Taxonomy" id="2320100"/>
    <lineage>
        <taxon>Bacteria</taxon>
        <taxon>Bacillati</taxon>
        <taxon>Bacillota</taxon>
        <taxon>Clostridia</taxon>
        <taxon>Lachnospirales</taxon>
        <taxon>Lachnospiraceae</taxon>
        <taxon>Parablautia</taxon>
    </lineage>
</organism>
<dbReference type="Gene3D" id="3.40.50.150">
    <property type="entry name" value="Vaccinia Virus protein VP39"/>
    <property type="match status" value="1"/>
</dbReference>
<dbReference type="InterPro" id="IPR029063">
    <property type="entry name" value="SAM-dependent_MTases_sf"/>
</dbReference>
<gene>
    <name evidence="1" type="ORF">D7V94_22895</name>
</gene>
<proteinExistence type="predicted"/>
<accession>A0A3A9AEX3</accession>
<dbReference type="OrthoDB" id="465705at2"/>
<dbReference type="SUPFAM" id="SSF53335">
    <property type="entry name" value="S-adenosyl-L-methionine-dependent methyltransferases"/>
    <property type="match status" value="1"/>
</dbReference>
<name>A0A3A9AEX3_9FIRM</name>
<dbReference type="RefSeq" id="WP_120472535.1">
    <property type="nucleotide sequence ID" value="NZ_RAYQ01000076.1"/>
</dbReference>